<keyword evidence="2" id="KW-0732">Signal</keyword>
<sequence>MKKVCRKAGLLGILLGLMLFAAGFAVHTTTVDVQAATTTGFRTVNGKTYYYKSGKKVKGWLTLGSNKYFLNTKTGVLLKGWQRSSKGAMRYFDSRTGAMYKGFKKIGRNYYYFKPSTGYTVSGFVKTSSTVVRYFSSGSYTMATGWMKNSKGEKWYFTPSTGIMYRGLKKIGAYYYYFDGTTGAAKSGFLTAANGNVRYFRGKTYVMATGWLGSSSGKRYYFAKNTGVMYKGFKTVDGKTYYFNPKTGVVTTGWVKENGKTYYIDPSTTTITTGTKLIDGKYYVFDSNGVMTGSYADSSNSGPTAPTSARTLKNYLAGALQPVGKALYVWGGGWTDSTRKGVSPTWVSWYNSQTSSYNYNNYRDLTTANRIKGLDCSGFVGWASYQVMHTKSGEGGGYTVVSGDIGSYYQNTLKWGRIVNQNYLSQTKWKMQPGDIGYDSGHTWIVLGQCSDKSAVIVHSTPQAGCQIAGTCTPDGDYDSQAVALAKTYMSRYKGYTKYEYHPSCGNYIRRGNYLRWYSSTLSDPDGYKNKTAAQILADLYS</sequence>
<gene>
    <name evidence="3" type="ORF">WMO75_16535</name>
</gene>
<evidence type="ECO:0000256" key="1">
    <source>
        <dbReference type="ARBA" id="ARBA00022737"/>
    </source>
</evidence>
<dbReference type="Gene3D" id="2.10.270.10">
    <property type="entry name" value="Cholin Binding"/>
    <property type="match status" value="4"/>
</dbReference>
<proteinExistence type="predicted"/>
<comment type="caution">
    <text evidence="3">The sequence shown here is derived from an EMBL/GenBank/DDBJ whole genome shotgun (WGS) entry which is preliminary data.</text>
</comment>
<dbReference type="Gene3D" id="3.90.1720.10">
    <property type="entry name" value="endopeptidase domain like (from Nostoc punctiforme)"/>
    <property type="match status" value="1"/>
</dbReference>
<feature type="chain" id="PRO_5047182592" evidence="2">
    <location>
        <begin position="22"/>
        <end position="542"/>
    </location>
</feature>
<dbReference type="Pfam" id="PF01473">
    <property type="entry name" value="Choline_bind_1"/>
    <property type="match status" value="2"/>
</dbReference>
<reference evidence="3 4" key="1">
    <citation type="submission" date="2024-03" db="EMBL/GenBank/DDBJ databases">
        <title>Human intestinal bacterial collection.</title>
        <authorList>
            <person name="Pauvert C."/>
            <person name="Hitch T.C.A."/>
            <person name="Clavel T."/>
        </authorList>
    </citation>
    <scope>NUCLEOTIDE SEQUENCE [LARGE SCALE GENOMIC DNA]</scope>
    <source>
        <strain evidence="3 4">CLA-AA-H95</strain>
    </source>
</reference>
<dbReference type="Proteomes" id="UP001446032">
    <property type="component" value="Unassembled WGS sequence"/>
</dbReference>
<protein>
    <submittedName>
        <fullName evidence="3">Cell wall-binding protein</fullName>
    </submittedName>
</protein>
<dbReference type="RefSeq" id="WP_118699599.1">
    <property type="nucleotide sequence ID" value="NZ_JBBMEI010000080.1"/>
</dbReference>
<evidence type="ECO:0000313" key="4">
    <source>
        <dbReference type="Proteomes" id="UP001446032"/>
    </source>
</evidence>
<evidence type="ECO:0000256" key="2">
    <source>
        <dbReference type="SAM" id="SignalP"/>
    </source>
</evidence>
<keyword evidence="4" id="KW-1185">Reference proteome</keyword>
<name>A0ABV1APC8_9FIRM</name>
<evidence type="ECO:0000313" key="3">
    <source>
        <dbReference type="EMBL" id="MEQ2359901.1"/>
    </source>
</evidence>
<dbReference type="Pfam" id="PF19127">
    <property type="entry name" value="Choline_bind_3"/>
    <property type="match status" value="1"/>
</dbReference>
<dbReference type="InterPro" id="IPR018337">
    <property type="entry name" value="Cell_wall/Cho-bd_repeat"/>
</dbReference>
<keyword evidence="1" id="KW-0677">Repeat</keyword>
<accession>A0ABV1APC8</accession>
<organism evidence="3 4">
    <name type="scientific">Blautia intestinihominis</name>
    <dbReference type="NCBI Taxonomy" id="3133152"/>
    <lineage>
        <taxon>Bacteria</taxon>
        <taxon>Bacillati</taxon>
        <taxon>Bacillota</taxon>
        <taxon>Clostridia</taxon>
        <taxon>Lachnospirales</taxon>
        <taxon>Lachnospiraceae</taxon>
        <taxon>Blautia</taxon>
    </lineage>
</organism>
<dbReference type="EMBL" id="JBBMEI010000080">
    <property type="protein sequence ID" value="MEQ2359901.1"/>
    <property type="molecule type" value="Genomic_DNA"/>
</dbReference>
<dbReference type="SUPFAM" id="SSF69360">
    <property type="entry name" value="Cell wall binding repeat"/>
    <property type="match status" value="2"/>
</dbReference>
<feature type="signal peptide" evidence="2">
    <location>
        <begin position="1"/>
        <end position="21"/>
    </location>
</feature>